<reference evidence="3 4" key="1">
    <citation type="submission" date="2024-01" db="EMBL/GenBank/DDBJ databases">
        <authorList>
            <person name="Allen C."/>
            <person name="Tagirdzhanova G."/>
        </authorList>
    </citation>
    <scope>NUCLEOTIDE SEQUENCE [LARGE SCALE GENOMIC DNA]</scope>
</reference>
<dbReference type="InterPro" id="IPR013097">
    <property type="entry name" value="Dabb"/>
</dbReference>
<dbReference type="InterPro" id="IPR011008">
    <property type="entry name" value="Dimeric_a/b-barrel"/>
</dbReference>
<accession>A0ABP0B438</accession>
<dbReference type="Pfam" id="PF07876">
    <property type="entry name" value="Dabb"/>
    <property type="match status" value="1"/>
</dbReference>
<organism evidence="3 4">
    <name type="scientific">Sporothrix bragantina</name>
    <dbReference type="NCBI Taxonomy" id="671064"/>
    <lineage>
        <taxon>Eukaryota</taxon>
        <taxon>Fungi</taxon>
        <taxon>Dikarya</taxon>
        <taxon>Ascomycota</taxon>
        <taxon>Pezizomycotina</taxon>
        <taxon>Sordariomycetes</taxon>
        <taxon>Sordariomycetidae</taxon>
        <taxon>Ophiostomatales</taxon>
        <taxon>Ophiostomataceae</taxon>
        <taxon>Sporothrix</taxon>
    </lineage>
</organism>
<sequence>MTFTHIVLFQFKDSADAEAIKAAGVRFLSLGNECVHPTTKAPYVLSVQGGKDNSIEPFQQGSTHGFVMEFATAADRAYYVHEDPAHAAFVASVKDFVEKITVLDFTPGEF</sequence>
<dbReference type="PROSITE" id="PS51502">
    <property type="entry name" value="S_R_A_B_BARREL"/>
    <property type="match status" value="1"/>
</dbReference>
<dbReference type="Gene3D" id="3.30.70.100">
    <property type="match status" value="1"/>
</dbReference>
<evidence type="ECO:0000256" key="1">
    <source>
        <dbReference type="ARBA" id="ARBA00011738"/>
    </source>
</evidence>
<comment type="subunit">
    <text evidence="1">Homodimer.</text>
</comment>
<dbReference type="SMART" id="SM00886">
    <property type="entry name" value="Dabb"/>
    <property type="match status" value="1"/>
</dbReference>
<dbReference type="EMBL" id="CAWUHC010000012">
    <property type="protein sequence ID" value="CAK7214324.1"/>
    <property type="molecule type" value="Genomic_DNA"/>
</dbReference>
<comment type="caution">
    <text evidence="3">The sequence shown here is derived from an EMBL/GenBank/DDBJ whole genome shotgun (WGS) entry which is preliminary data.</text>
</comment>
<evidence type="ECO:0000313" key="3">
    <source>
        <dbReference type="EMBL" id="CAK7214324.1"/>
    </source>
</evidence>
<protein>
    <recommendedName>
        <fullName evidence="2">Stress-response A/B barrel domain-containing protein</fullName>
    </recommendedName>
</protein>
<dbReference type="SUPFAM" id="SSF54909">
    <property type="entry name" value="Dimeric alpha+beta barrel"/>
    <property type="match status" value="1"/>
</dbReference>
<evidence type="ECO:0000259" key="2">
    <source>
        <dbReference type="PROSITE" id="PS51502"/>
    </source>
</evidence>
<proteinExistence type="predicted"/>
<dbReference type="Proteomes" id="UP001642406">
    <property type="component" value="Unassembled WGS sequence"/>
</dbReference>
<evidence type="ECO:0000313" key="4">
    <source>
        <dbReference type="Proteomes" id="UP001642406"/>
    </source>
</evidence>
<gene>
    <name evidence="3" type="ORF">SBRCBS47491_002102</name>
</gene>
<keyword evidence="4" id="KW-1185">Reference proteome</keyword>
<dbReference type="PANTHER" id="PTHR33178:SF10">
    <property type="entry name" value="STRESS-RESPONSE A_B BARREL DOMAIN-CONTAINING PROTEIN"/>
    <property type="match status" value="1"/>
</dbReference>
<dbReference type="PANTHER" id="PTHR33178">
    <property type="match status" value="1"/>
</dbReference>
<name>A0ABP0B438_9PEZI</name>
<feature type="domain" description="Stress-response A/B barrel" evidence="2">
    <location>
        <begin position="3"/>
        <end position="105"/>
    </location>
</feature>
<dbReference type="InterPro" id="IPR044662">
    <property type="entry name" value="HS1/DABB1-like"/>
</dbReference>